<reference evidence="5 6" key="1">
    <citation type="submission" date="2015-03" db="EMBL/GenBank/DDBJ databases">
        <title>Genome Assembly of Staphylococcus cohnii subsp. cohnii strain G22B2.</title>
        <authorList>
            <person name="Nair G."/>
            <person name="Kaur G."/>
            <person name="Khatri I."/>
            <person name="Singh N.K."/>
            <person name="Sathyabama S."/>
            <person name="Maurya S.K."/>
            <person name="Subramanian S."/>
            <person name="Agrewala J.N."/>
            <person name="Mayilraj S."/>
        </authorList>
    </citation>
    <scope>NUCLEOTIDE SEQUENCE [LARGE SCALE GENOMIC DNA]</scope>
    <source>
        <strain evidence="5 6">G22B2</strain>
    </source>
</reference>
<dbReference type="Pfam" id="PF02311">
    <property type="entry name" value="AraC_binding"/>
    <property type="match status" value="1"/>
</dbReference>
<organism evidence="5 6">
    <name type="scientific">Staphylococcus cohnii subsp. cohnii</name>
    <dbReference type="NCBI Taxonomy" id="74704"/>
    <lineage>
        <taxon>Bacteria</taxon>
        <taxon>Bacillati</taxon>
        <taxon>Bacillota</taxon>
        <taxon>Bacilli</taxon>
        <taxon>Bacillales</taxon>
        <taxon>Staphylococcaceae</taxon>
        <taxon>Staphylococcus</taxon>
        <taxon>Staphylococcus cohnii species complex</taxon>
    </lineage>
</organism>
<dbReference type="SMART" id="SM00342">
    <property type="entry name" value="HTH_ARAC"/>
    <property type="match status" value="1"/>
</dbReference>
<dbReference type="InterPro" id="IPR003313">
    <property type="entry name" value="AraC-bd"/>
</dbReference>
<dbReference type="GO" id="GO:0043565">
    <property type="term" value="F:sequence-specific DNA binding"/>
    <property type="evidence" value="ECO:0007669"/>
    <property type="project" value="InterPro"/>
</dbReference>
<dbReference type="InterPro" id="IPR037923">
    <property type="entry name" value="HTH-like"/>
</dbReference>
<gene>
    <name evidence="5" type="ORF">UF66_0438</name>
</gene>
<dbReference type="InterPro" id="IPR018060">
    <property type="entry name" value="HTH_AraC"/>
</dbReference>
<evidence type="ECO:0000259" key="4">
    <source>
        <dbReference type="PROSITE" id="PS01124"/>
    </source>
</evidence>
<proteinExistence type="predicted"/>
<dbReference type="PATRIC" id="fig|74704.6.peg.452"/>
<protein>
    <submittedName>
        <fullName evidence="5">Transcriptional regulator, AraC family</fullName>
    </submittedName>
</protein>
<dbReference type="GO" id="GO:0003700">
    <property type="term" value="F:DNA-binding transcription factor activity"/>
    <property type="evidence" value="ECO:0007669"/>
    <property type="project" value="InterPro"/>
</dbReference>
<dbReference type="PANTHER" id="PTHR46796:SF2">
    <property type="entry name" value="TRANSCRIPTIONAL REGULATORY PROTEIN"/>
    <property type="match status" value="1"/>
</dbReference>
<dbReference type="AlphaFoldDB" id="A0A0M2NZJ6"/>
<dbReference type="PROSITE" id="PS01124">
    <property type="entry name" value="HTH_ARAC_FAMILY_2"/>
    <property type="match status" value="1"/>
</dbReference>
<evidence type="ECO:0000256" key="2">
    <source>
        <dbReference type="ARBA" id="ARBA00023125"/>
    </source>
</evidence>
<keyword evidence="1" id="KW-0805">Transcription regulation</keyword>
<keyword evidence="2" id="KW-0238">DNA-binding</keyword>
<evidence type="ECO:0000313" key="5">
    <source>
        <dbReference type="EMBL" id="KKI63949.1"/>
    </source>
</evidence>
<dbReference type="EMBL" id="LAKJ01000012">
    <property type="protein sequence ID" value="KKI63949.1"/>
    <property type="molecule type" value="Genomic_DNA"/>
</dbReference>
<dbReference type="Gene3D" id="1.10.10.60">
    <property type="entry name" value="Homeodomain-like"/>
    <property type="match status" value="2"/>
</dbReference>
<accession>A0A0M2NZJ6</accession>
<evidence type="ECO:0000313" key="6">
    <source>
        <dbReference type="Proteomes" id="UP000034455"/>
    </source>
</evidence>
<evidence type="ECO:0000256" key="1">
    <source>
        <dbReference type="ARBA" id="ARBA00023015"/>
    </source>
</evidence>
<sequence>MGLNDLKEGEKMEEFIYKKSGGITALSANITDFSYKNHSHSEYAIGVTKSGIQRYHLDGKLQLSYQDGIMLFNPEQVHDGMAHDKSGLEYIMLYIEPAVLLDAAERKEAIQFTTPVIYNSKIESDVYHLANAIFHENEEEIVDEQLIKLVDDLVNQSTIRKHVESNAYISKIKGRILYGLKENLKITDLAHEFGMSKFQFIRYFKEQTGITPYQFLLNSKIEEAKNIIEIDKDIHLAVSELGFSDLTHLNRQFKKIYGITANNYAQSF</sequence>
<dbReference type="Pfam" id="PF12833">
    <property type="entry name" value="HTH_18"/>
    <property type="match status" value="1"/>
</dbReference>
<feature type="domain" description="HTH araC/xylS-type" evidence="4">
    <location>
        <begin position="170"/>
        <end position="267"/>
    </location>
</feature>
<keyword evidence="3" id="KW-0804">Transcription</keyword>
<comment type="caution">
    <text evidence="5">The sequence shown here is derived from an EMBL/GenBank/DDBJ whole genome shotgun (WGS) entry which is preliminary data.</text>
</comment>
<dbReference type="InterPro" id="IPR050204">
    <property type="entry name" value="AraC_XylS_family_regulators"/>
</dbReference>
<dbReference type="PANTHER" id="PTHR46796">
    <property type="entry name" value="HTH-TYPE TRANSCRIPTIONAL ACTIVATOR RHAS-RELATED"/>
    <property type="match status" value="1"/>
</dbReference>
<name>A0A0M2NZJ6_STACC</name>
<dbReference type="SUPFAM" id="SSF51215">
    <property type="entry name" value="Regulatory protein AraC"/>
    <property type="match status" value="1"/>
</dbReference>
<dbReference type="InterPro" id="IPR009057">
    <property type="entry name" value="Homeodomain-like_sf"/>
</dbReference>
<dbReference type="Proteomes" id="UP000034455">
    <property type="component" value="Unassembled WGS sequence"/>
</dbReference>
<evidence type="ECO:0000256" key="3">
    <source>
        <dbReference type="ARBA" id="ARBA00023163"/>
    </source>
</evidence>
<dbReference type="SUPFAM" id="SSF46689">
    <property type="entry name" value="Homeodomain-like"/>
    <property type="match status" value="1"/>
</dbReference>